<dbReference type="EMBL" id="CATNWA010020979">
    <property type="protein sequence ID" value="CAI9620684.1"/>
    <property type="molecule type" value="Genomic_DNA"/>
</dbReference>
<keyword evidence="3" id="KW-1185">Reference proteome</keyword>
<organism evidence="2 3">
    <name type="scientific">Staurois parvus</name>
    <dbReference type="NCBI Taxonomy" id="386267"/>
    <lineage>
        <taxon>Eukaryota</taxon>
        <taxon>Metazoa</taxon>
        <taxon>Chordata</taxon>
        <taxon>Craniata</taxon>
        <taxon>Vertebrata</taxon>
        <taxon>Euteleostomi</taxon>
        <taxon>Amphibia</taxon>
        <taxon>Batrachia</taxon>
        <taxon>Anura</taxon>
        <taxon>Neobatrachia</taxon>
        <taxon>Ranoidea</taxon>
        <taxon>Ranidae</taxon>
        <taxon>Staurois</taxon>
    </lineage>
</organism>
<proteinExistence type="predicted"/>
<dbReference type="Proteomes" id="UP001162483">
    <property type="component" value="Unassembled WGS sequence"/>
</dbReference>
<protein>
    <submittedName>
        <fullName evidence="2">Uncharacterized protein</fullName>
    </submittedName>
</protein>
<evidence type="ECO:0000313" key="2">
    <source>
        <dbReference type="EMBL" id="CAI9620684.1"/>
    </source>
</evidence>
<name>A0ABN9HFU6_9NEOB</name>
<evidence type="ECO:0000313" key="3">
    <source>
        <dbReference type="Proteomes" id="UP001162483"/>
    </source>
</evidence>
<reference evidence="2" key="1">
    <citation type="submission" date="2023-05" db="EMBL/GenBank/DDBJ databases">
        <authorList>
            <person name="Stuckert A."/>
        </authorList>
    </citation>
    <scope>NUCLEOTIDE SEQUENCE</scope>
</reference>
<sequence length="50" mass="6098">MQSCKYRSPDNHQTQTHPSDFQTEKRDWSLQRTLLQCSRVQWQMAELLLF</sequence>
<comment type="caution">
    <text evidence="2">The sequence shown here is derived from an EMBL/GenBank/DDBJ whole genome shotgun (WGS) entry which is preliminary data.</text>
</comment>
<feature type="region of interest" description="Disordered" evidence="1">
    <location>
        <begin position="1"/>
        <end position="24"/>
    </location>
</feature>
<evidence type="ECO:0000256" key="1">
    <source>
        <dbReference type="SAM" id="MobiDB-lite"/>
    </source>
</evidence>
<feature type="compositionally biased region" description="Polar residues" evidence="1">
    <location>
        <begin position="1"/>
        <end position="21"/>
    </location>
</feature>
<gene>
    <name evidence="2" type="ORF">SPARVUS_LOCUS16016785</name>
</gene>
<accession>A0ABN9HFU6</accession>